<evidence type="ECO:0000256" key="7">
    <source>
        <dbReference type="SAM" id="MobiDB-lite"/>
    </source>
</evidence>
<feature type="compositionally biased region" description="Acidic residues" evidence="7">
    <location>
        <begin position="41"/>
        <end position="50"/>
    </location>
</feature>
<evidence type="ECO:0000256" key="5">
    <source>
        <dbReference type="ARBA" id="ARBA00023187"/>
    </source>
</evidence>
<keyword evidence="8" id="KW-1133">Transmembrane helix</keyword>
<dbReference type="GO" id="GO:0003676">
    <property type="term" value="F:nucleic acid binding"/>
    <property type="evidence" value="ECO:0007669"/>
    <property type="project" value="InterPro"/>
</dbReference>
<accession>A0A1B0G097</accession>
<keyword evidence="6" id="KW-0539">Nucleus</keyword>
<protein>
    <recommendedName>
        <fullName evidence="9">G-patch domain-containing protein</fullName>
    </recommendedName>
</protein>
<feature type="transmembrane region" description="Helical" evidence="8">
    <location>
        <begin position="845"/>
        <end position="867"/>
    </location>
</feature>
<dbReference type="PANTHER" id="PTHR23329">
    <property type="entry name" value="TUFTELIN-INTERACTING PROTEIN 11-RELATED"/>
    <property type="match status" value="1"/>
</dbReference>
<feature type="transmembrane region" description="Helical" evidence="8">
    <location>
        <begin position="1337"/>
        <end position="1359"/>
    </location>
</feature>
<dbReference type="VEuPathDB" id="VectorBase:GMOY006663"/>
<dbReference type="EnsemblMetazoa" id="GMOY006663-RA">
    <property type="protein sequence ID" value="GMOY006663-PA"/>
    <property type="gene ID" value="GMOY006663"/>
</dbReference>
<keyword evidence="4" id="KW-0747">Spliceosome</keyword>
<feature type="transmembrane region" description="Helical" evidence="8">
    <location>
        <begin position="1366"/>
        <end position="1388"/>
    </location>
</feature>
<evidence type="ECO:0000256" key="3">
    <source>
        <dbReference type="ARBA" id="ARBA00022664"/>
    </source>
</evidence>
<dbReference type="STRING" id="37546.A0A1B0G097"/>
<dbReference type="Proteomes" id="UP000092444">
    <property type="component" value="Unassembled WGS sequence"/>
</dbReference>
<feature type="domain" description="G-patch" evidence="9">
    <location>
        <begin position="168"/>
        <end position="214"/>
    </location>
</feature>
<evidence type="ECO:0000256" key="2">
    <source>
        <dbReference type="ARBA" id="ARBA00010900"/>
    </source>
</evidence>
<dbReference type="EMBL" id="CCAG010018487">
    <property type="status" value="NOT_ANNOTATED_CDS"/>
    <property type="molecule type" value="Genomic_DNA"/>
</dbReference>
<evidence type="ECO:0000256" key="1">
    <source>
        <dbReference type="ARBA" id="ARBA00004123"/>
    </source>
</evidence>
<dbReference type="Pfam" id="PF01585">
    <property type="entry name" value="G-patch"/>
    <property type="match status" value="1"/>
</dbReference>
<dbReference type="Pfam" id="PF13896">
    <property type="entry name" value="Glyco_transf_49"/>
    <property type="match status" value="1"/>
</dbReference>
<dbReference type="PANTHER" id="PTHR23329:SF1">
    <property type="entry name" value="TUFTELIN-INTERACTING PROTEIN 11"/>
    <property type="match status" value="1"/>
</dbReference>
<sequence length="1562" mass="179679">MSDNEYERFEITDYDIENEFNPNRPRKKLSKQQQIYGIWADDSDNEDVEEASGRRGRKGRSGFGGVSKVKRSKDYTAPVNFVAGGIQQSGKKKPVDDGKDDHPITDEEDDLEARPGFGSGAAIIDNDDSPNSSNESTEEEQIKNSQTKPMAKPSYRSNLKVGAWEQHTRGIGAKLLLQMGYEPGKGLGKDLQGISQPVEAHVRKGRGAIGAYGPETSASVTGKAQLDEDIRDAKEFKEKLNKWKKTDSRSEKNSKKYYYKTVEEVLEKAILEEFSFINSKKLGNVPVIDMTGPEKRVLSGYHALSQSKVQEEDLYDLTHDAQKKTTNISGGFALPELMHNLSLIVNMCEQDIITLDSAEHSASERFTALEQERKQLLEIVRLEEDHIDTLEKALALVNELTSSEDKLTLQRAEQIFIELQQKYAAEYKEFCLDDLAAGVIAPLVKDALKDWQPLENPTLHVDLIRKWRVILETFADPQSLARTNIFDPYSSLIWAGVIPSFRACAEHWQPKNHQIMAALLDCWAPLFPSWILDSVLEQLVLPRLHVGVKSWDPLTDTVPIHIWILPWNSILGHKMEEFIYPTIREKLGNALQAWIPQDRSARAMLTPWKGAFDSQEMEVFLMQHIIPKLLMVLNDFIINPLQQDLEPWSQVWEWHELIPTAQMARMLDKHFFPKWMQVLVLWLNQSPDYVEISNWYTGWKSMLSEDLLNEPNIKEHLRRALEIMHRVTDSVIKDGPSAAPPPPQPPPTPQALVDLQMSGAPVVEFKELVSRKCSERGIIFAPLPGRRELGKQIYRVGKLYCYIDRNVCMLSDSSFKNWTPTLLQPMLERAKSVIMTLNSLVLKRYFEIFFLVFLFCCSCFLVLNNVLNGSQLATFKRQEVPKVTQNFNFSNKITQRLKVLLGCHDHPLIYEKRQYGDYWLLKNIIRGRLSEKMGCSEAITYCTNGDYTFFDNLSEVVKRWLAPVSFAIFAPGYDFEIAMDSIQYVRNCLKESHLIQNYVTFHIYFPNRHMPRYLPTTEEEINSWPYDCQSSVKPYEKSTRADMYKTKNNLMYPINVGRNIAREAANTHFIFVCDIELFPSKNLAKQFFKIVFPIPVFEVTKTSSVPGSKAELLQMLKDKLAIPFHMFTCKNCHMVPGYGKWLNRTNVTTMEVIEVAKREGKFASWEPFYISDNREPMFDERVTWEGQSNKRIQNYAMCLLGFNYHVLHPAFLVHTPGIKKINPKNPRLKYVAPTNSLIRKKIIPEYHILYGKNRNCRLSLFVPWVMLTAHGLSIFNPIVEIYATNSEIIHSSMAEKLYDMMKSDAINLLISFHLYFIGHMLASISAAYGALTIKKYFLIPMMICELIRFIMALFAHTLLMMACKHMLNLGLLITFTLLGGFVVLYFGYGFCTCVALYQIIGLVNSSKYKKLYGDDPFNPLVPLSPDRTALSLSVSNSNDKMTLTSNKICTATASSPPKVHFRKTKPVIISVLPTNFKSNHYANVNNNRMNWSKFRPIQSPTRQELRDTRYNHNVNYNYWQWSELAPQSLYNANKRTIFYFNDESENIRNRDNSQNNFRYNKY</sequence>
<dbReference type="InterPro" id="IPR022159">
    <property type="entry name" value="STIP/TFIP11_N"/>
</dbReference>
<dbReference type="PhylomeDB" id="A0A1B0G097"/>
<dbReference type="PROSITE" id="PS50174">
    <property type="entry name" value="G_PATCH"/>
    <property type="match status" value="1"/>
</dbReference>
<feature type="compositionally biased region" description="Basic and acidic residues" evidence="7">
    <location>
        <begin position="93"/>
        <end position="105"/>
    </location>
</feature>
<reference evidence="10" key="1">
    <citation type="submission" date="2020-05" db="UniProtKB">
        <authorList>
            <consortium name="EnsemblMetazoa"/>
        </authorList>
    </citation>
    <scope>IDENTIFICATION</scope>
    <source>
        <strain evidence="10">Yale</strain>
    </source>
</reference>
<feature type="region of interest" description="Disordered" evidence="7">
    <location>
        <begin position="18"/>
        <end position="158"/>
    </location>
</feature>
<evidence type="ECO:0000256" key="4">
    <source>
        <dbReference type="ARBA" id="ARBA00022728"/>
    </source>
</evidence>
<organism evidence="10 11">
    <name type="scientific">Glossina morsitans morsitans</name>
    <name type="common">Savannah tsetse fly</name>
    <dbReference type="NCBI Taxonomy" id="37546"/>
    <lineage>
        <taxon>Eukaryota</taxon>
        <taxon>Metazoa</taxon>
        <taxon>Ecdysozoa</taxon>
        <taxon>Arthropoda</taxon>
        <taxon>Hexapoda</taxon>
        <taxon>Insecta</taxon>
        <taxon>Pterygota</taxon>
        <taxon>Neoptera</taxon>
        <taxon>Endopterygota</taxon>
        <taxon>Diptera</taxon>
        <taxon>Brachycera</taxon>
        <taxon>Muscomorpha</taxon>
        <taxon>Hippoboscoidea</taxon>
        <taxon>Glossinidae</taxon>
        <taxon>Glossina</taxon>
    </lineage>
</organism>
<evidence type="ECO:0000313" key="11">
    <source>
        <dbReference type="Proteomes" id="UP000092444"/>
    </source>
</evidence>
<keyword evidence="11" id="KW-1185">Reference proteome</keyword>
<feature type="transmembrane region" description="Helical" evidence="8">
    <location>
        <begin position="1306"/>
        <end position="1331"/>
    </location>
</feature>
<dbReference type="InterPro" id="IPR000467">
    <property type="entry name" value="G_patch_dom"/>
</dbReference>
<dbReference type="GO" id="GO:0071008">
    <property type="term" value="C:U2-type post-mRNA release spliceosomal complex"/>
    <property type="evidence" value="ECO:0007669"/>
    <property type="project" value="TreeGrafter"/>
</dbReference>
<dbReference type="Pfam" id="PF12457">
    <property type="entry name" value="TIP_N"/>
    <property type="match status" value="1"/>
</dbReference>
<dbReference type="InterPro" id="IPR022783">
    <property type="entry name" value="GCFC_dom"/>
</dbReference>
<dbReference type="SMART" id="SM00443">
    <property type="entry name" value="G_patch"/>
    <property type="match status" value="1"/>
</dbReference>
<dbReference type="InterPro" id="IPR045211">
    <property type="entry name" value="TFP11/STIP/Ntr1"/>
</dbReference>
<keyword evidence="3" id="KW-0507">mRNA processing</keyword>
<comment type="similarity">
    <text evidence="2">Belongs to the TFP11/STIP family.</text>
</comment>
<comment type="subcellular location">
    <subcellularLocation>
        <location evidence="1">Nucleus</location>
    </subcellularLocation>
</comment>
<keyword evidence="8" id="KW-0472">Membrane</keyword>
<evidence type="ECO:0000256" key="6">
    <source>
        <dbReference type="ARBA" id="ARBA00023242"/>
    </source>
</evidence>
<evidence type="ECO:0000256" key="8">
    <source>
        <dbReference type="SAM" id="Phobius"/>
    </source>
</evidence>
<keyword evidence="8" id="KW-0812">Transmembrane</keyword>
<dbReference type="GO" id="GO:0000390">
    <property type="term" value="P:spliceosomal complex disassembly"/>
    <property type="evidence" value="ECO:0007669"/>
    <property type="project" value="InterPro"/>
</dbReference>
<dbReference type="Pfam" id="PF07842">
    <property type="entry name" value="GCFC"/>
    <property type="match status" value="1"/>
</dbReference>
<name>A0A1B0G097_GLOMM</name>
<proteinExistence type="inferred from homology"/>
<keyword evidence="5" id="KW-0508">mRNA splicing</keyword>
<evidence type="ECO:0000313" key="10">
    <source>
        <dbReference type="EnsemblMetazoa" id="GMOY006663-PA"/>
    </source>
</evidence>
<evidence type="ECO:0000259" key="9">
    <source>
        <dbReference type="PROSITE" id="PS50174"/>
    </source>
</evidence>